<proteinExistence type="predicted"/>
<protein>
    <submittedName>
        <fullName evidence="2">Glyoxalase/bleomycin resistance/extradiol dioxygenase family protein</fullName>
    </submittedName>
</protein>
<dbReference type="EMBL" id="PUIB01000016">
    <property type="protein sequence ID" value="PQO35176.1"/>
    <property type="molecule type" value="Genomic_DNA"/>
</dbReference>
<evidence type="ECO:0000256" key="1">
    <source>
        <dbReference type="ARBA" id="ARBA00023251"/>
    </source>
</evidence>
<dbReference type="AlphaFoldDB" id="A0A2S8FSM7"/>
<dbReference type="Proteomes" id="UP000239388">
    <property type="component" value="Unassembled WGS sequence"/>
</dbReference>
<dbReference type="SUPFAM" id="SSF54593">
    <property type="entry name" value="Glyoxalase/Bleomycin resistance protein/Dihydroxybiphenyl dioxygenase"/>
    <property type="match status" value="1"/>
</dbReference>
<keyword evidence="1" id="KW-0046">Antibiotic resistance</keyword>
<organism evidence="2 3">
    <name type="scientific">Blastopirellula marina</name>
    <dbReference type="NCBI Taxonomy" id="124"/>
    <lineage>
        <taxon>Bacteria</taxon>
        <taxon>Pseudomonadati</taxon>
        <taxon>Planctomycetota</taxon>
        <taxon>Planctomycetia</taxon>
        <taxon>Pirellulales</taxon>
        <taxon>Pirellulaceae</taxon>
        <taxon>Blastopirellula</taxon>
    </lineage>
</organism>
<dbReference type="RefSeq" id="WP_105355006.1">
    <property type="nucleotide sequence ID" value="NZ_PUIB01000016.1"/>
</dbReference>
<dbReference type="CDD" id="cd08349">
    <property type="entry name" value="BLMA_like"/>
    <property type="match status" value="1"/>
</dbReference>
<dbReference type="Gene3D" id="3.10.180.10">
    <property type="entry name" value="2,3-Dihydroxybiphenyl 1,2-Dioxygenase, domain 1"/>
    <property type="match status" value="1"/>
</dbReference>
<comment type="caution">
    <text evidence="2">The sequence shown here is derived from an EMBL/GenBank/DDBJ whole genome shotgun (WGS) entry which is preliminary data.</text>
</comment>
<evidence type="ECO:0000313" key="2">
    <source>
        <dbReference type="EMBL" id="PQO35176.1"/>
    </source>
</evidence>
<dbReference type="Pfam" id="PF19581">
    <property type="entry name" value="Glyoxalase_7"/>
    <property type="match status" value="1"/>
</dbReference>
<keyword evidence="2" id="KW-0223">Dioxygenase</keyword>
<sequence>MTVAFQQTIPILRIFDVAKAKEFYVDYLGMVVDWEHHFEEGGPLYLQVSRAGLILHLSEHHGDSSPGASVFVWMTGVEALHAEITAKNYAYNRPGIEKTFYDSLCLKLVDPFRNQLLLNEEIKQDFET</sequence>
<dbReference type="InterPro" id="IPR029068">
    <property type="entry name" value="Glyas_Bleomycin-R_OHBP_Dase"/>
</dbReference>
<gene>
    <name evidence="2" type="ORF">C5Y98_14600</name>
</gene>
<dbReference type="GO" id="GO:0051213">
    <property type="term" value="F:dioxygenase activity"/>
    <property type="evidence" value="ECO:0007669"/>
    <property type="project" value="UniProtKB-KW"/>
</dbReference>
<accession>A0A2S8FSM7</accession>
<dbReference type="InterPro" id="IPR000335">
    <property type="entry name" value="Bleomycin-R"/>
</dbReference>
<reference evidence="2 3" key="1">
    <citation type="submission" date="2018-02" db="EMBL/GenBank/DDBJ databases">
        <title>Comparative genomes isolates from brazilian mangrove.</title>
        <authorList>
            <person name="Araujo J.E."/>
            <person name="Taketani R.G."/>
            <person name="Silva M.C.P."/>
            <person name="Loureco M.V."/>
            <person name="Andreote F.D."/>
        </authorList>
    </citation>
    <scope>NUCLEOTIDE SEQUENCE [LARGE SCALE GENOMIC DNA]</scope>
    <source>
        <strain evidence="2 3">NAP PRIS-MGV</strain>
    </source>
</reference>
<name>A0A2S8FSM7_9BACT</name>
<dbReference type="GO" id="GO:0046677">
    <property type="term" value="P:response to antibiotic"/>
    <property type="evidence" value="ECO:0007669"/>
    <property type="project" value="UniProtKB-KW"/>
</dbReference>
<dbReference type="OrthoDB" id="9803104at2"/>
<keyword evidence="2" id="KW-0560">Oxidoreductase</keyword>
<evidence type="ECO:0000313" key="3">
    <source>
        <dbReference type="Proteomes" id="UP000239388"/>
    </source>
</evidence>